<comment type="caution">
    <text evidence="2">The sequence shown here is derived from an EMBL/GenBank/DDBJ whole genome shotgun (WGS) entry which is preliminary data.</text>
</comment>
<sequence length="79" mass="8012">MVAMEAAAAAAMVAMAGRAAAVGSGSTQPPLLVDSLLKRATEAAVHNRWRTAARPTKAEEAAGPGGTSCRKRNSFDTAT</sequence>
<evidence type="ECO:0000256" key="1">
    <source>
        <dbReference type="SAM" id="MobiDB-lite"/>
    </source>
</evidence>
<accession>A0A835VGF1</accession>
<dbReference type="EMBL" id="JADCNM010000001">
    <property type="protein sequence ID" value="KAG0500169.1"/>
    <property type="molecule type" value="Genomic_DNA"/>
</dbReference>
<reference evidence="4 5" key="1">
    <citation type="journal article" date="2020" name="Nat. Food">
        <title>A phased Vanilla planifolia genome enables genetic improvement of flavour and production.</title>
        <authorList>
            <person name="Hasing T."/>
            <person name="Tang H."/>
            <person name="Brym M."/>
            <person name="Khazi F."/>
            <person name="Huang T."/>
            <person name="Chambers A.H."/>
        </authorList>
    </citation>
    <scope>NUCLEOTIDE SEQUENCE [LARGE SCALE GENOMIC DNA]</scope>
    <source>
        <tissue evidence="2">Leaf</tissue>
    </source>
</reference>
<evidence type="ECO:0000313" key="2">
    <source>
        <dbReference type="EMBL" id="KAG0495536.1"/>
    </source>
</evidence>
<keyword evidence="4" id="KW-1185">Reference proteome</keyword>
<evidence type="ECO:0000313" key="3">
    <source>
        <dbReference type="EMBL" id="KAG0500169.1"/>
    </source>
</evidence>
<evidence type="ECO:0000313" key="4">
    <source>
        <dbReference type="Proteomes" id="UP000636800"/>
    </source>
</evidence>
<gene>
    <name evidence="2" type="ORF">HPP92_000227</name>
    <name evidence="3" type="ORF">HPP92_000241</name>
</gene>
<dbReference type="Proteomes" id="UP000636800">
    <property type="component" value="Chromosome 1"/>
</dbReference>
<proteinExistence type="predicted"/>
<feature type="region of interest" description="Disordered" evidence="1">
    <location>
        <begin position="47"/>
        <end position="79"/>
    </location>
</feature>
<dbReference type="AlphaFoldDB" id="A0A835VGF1"/>
<dbReference type="Proteomes" id="UP000639772">
    <property type="component" value="Chromosome 1"/>
</dbReference>
<name>A0A835VGF1_VANPL</name>
<dbReference type="EMBL" id="JADCNL010000001">
    <property type="protein sequence ID" value="KAG0495536.1"/>
    <property type="molecule type" value="Genomic_DNA"/>
</dbReference>
<protein>
    <submittedName>
        <fullName evidence="2">Uncharacterized protein</fullName>
    </submittedName>
</protein>
<evidence type="ECO:0000313" key="5">
    <source>
        <dbReference type="Proteomes" id="UP000639772"/>
    </source>
</evidence>
<organism evidence="2 4">
    <name type="scientific">Vanilla planifolia</name>
    <name type="common">Vanilla</name>
    <dbReference type="NCBI Taxonomy" id="51239"/>
    <lineage>
        <taxon>Eukaryota</taxon>
        <taxon>Viridiplantae</taxon>
        <taxon>Streptophyta</taxon>
        <taxon>Embryophyta</taxon>
        <taxon>Tracheophyta</taxon>
        <taxon>Spermatophyta</taxon>
        <taxon>Magnoliopsida</taxon>
        <taxon>Liliopsida</taxon>
        <taxon>Asparagales</taxon>
        <taxon>Orchidaceae</taxon>
        <taxon>Vanilloideae</taxon>
        <taxon>Vanilleae</taxon>
        <taxon>Vanilla</taxon>
    </lineage>
</organism>